<dbReference type="InterPro" id="IPR036864">
    <property type="entry name" value="Zn2-C6_fun-type_DNA-bd_sf"/>
</dbReference>
<dbReference type="GO" id="GO:0008270">
    <property type="term" value="F:zinc ion binding"/>
    <property type="evidence" value="ECO:0007669"/>
    <property type="project" value="InterPro"/>
</dbReference>
<feature type="domain" description="Zn(2)-C6 fungal-type" evidence="3">
    <location>
        <begin position="13"/>
        <end position="43"/>
    </location>
</feature>
<feature type="region of interest" description="Disordered" evidence="2">
    <location>
        <begin position="44"/>
        <end position="80"/>
    </location>
</feature>
<sequence>MELFQQRNKGPRACSTCAKAKARCIPGPDASKCERCHRLNKHCPSQTPAPPRKRKEPKTTRVAELERRLEDLTSRIETAQ</sequence>
<dbReference type="GO" id="GO:0000981">
    <property type="term" value="F:DNA-binding transcription factor activity, RNA polymerase II-specific"/>
    <property type="evidence" value="ECO:0007669"/>
    <property type="project" value="InterPro"/>
</dbReference>
<evidence type="ECO:0000313" key="4">
    <source>
        <dbReference type="EMBL" id="OIW33840.1"/>
    </source>
</evidence>
<feature type="compositionally biased region" description="Basic and acidic residues" evidence="2">
    <location>
        <begin position="57"/>
        <end position="74"/>
    </location>
</feature>
<evidence type="ECO:0000256" key="2">
    <source>
        <dbReference type="SAM" id="MobiDB-lite"/>
    </source>
</evidence>
<dbReference type="PROSITE" id="PS00463">
    <property type="entry name" value="ZN2_CY6_FUNGAL_1"/>
    <property type="match status" value="1"/>
</dbReference>
<name>A0A1J7JUY0_9PEZI</name>
<dbReference type="SUPFAM" id="SSF57701">
    <property type="entry name" value="Zn2/Cys6 DNA-binding domain"/>
    <property type="match status" value="1"/>
</dbReference>
<dbReference type="Proteomes" id="UP000182658">
    <property type="component" value="Unassembled WGS sequence"/>
</dbReference>
<dbReference type="InterPro" id="IPR001138">
    <property type="entry name" value="Zn2Cys6_DnaBD"/>
</dbReference>
<dbReference type="AlphaFoldDB" id="A0A1J7JUY0"/>
<evidence type="ECO:0000256" key="1">
    <source>
        <dbReference type="ARBA" id="ARBA00023242"/>
    </source>
</evidence>
<feature type="non-terminal residue" evidence="4">
    <location>
        <position position="80"/>
    </location>
</feature>
<gene>
    <name evidence="4" type="ORF">CONLIGDRAFT_570451</name>
</gene>
<keyword evidence="5" id="KW-1185">Reference proteome</keyword>
<accession>A0A1J7JUY0</accession>
<dbReference type="OrthoDB" id="1600564at2759"/>
<proteinExistence type="predicted"/>
<evidence type="ECO:0000259" key="3">
    <source>
        <dbReference type="PROSITE" id="PS00463"/>
    </source>
</evidence>
<dbReference type="STRING" id="1408157.A0A1J7JUY0"/>
<dbReference type="InParanoid" id="A0A1J7JUY0"/>
<dbReference type="EMBL" id="KV875094">
    <property type="protein sequence ID" value="OIW33840.1"/>
    <property type="molecule type" value="Genomic_DNA"/>
</dbReference>
<organism evidence="4 5">
    <name type="scientific">Coniochaeta ligniaria NRRL 30616</name>
    <dbReference type="NCBI Taxonomy" id="1408157"/>
    <lineage>
        <taxon>Eukaryota</taxon>
        <taxon>Fungi</taxon>
        <taxon>Dikarya</taxon>
        <taxon>Ascomycota</taxon>
        <taxon>Pezizomycotina</taxon>
        <taxon>Sordariomycetes</taxon>
        <taxon>Sordariomycetidae</taxon>
        <taxon>Coniochaetales</taxon>
        <taxon>Coniochaetaceae</taxon>
        <taxon>Coniochaeta</taxon>
    </lineage>
</organism>
<protein>
    <recommendedName>
        <fullName evidence="3">Zn(2)-C6 fungal-type domain-containing protein</fullName>
    </recommendedName>
</protein>
<reference evidence="4 5" key="1">
    <citation type="submission" date="2016-10" db="EMBL/GenBank/DDBJ databases">
        <title>Draft genome sequence of Coniochaeta ligniaria NRRL30616, a lignocellulolytic fungus for bioabatement of inhibitors in plant biomass hydrolysates.</title>
        <authorList>
            <consortium name="DOE Joint Genome Institute"/>
            <person name="Jimenez D.J."/>
            <person name="Hector R.E."/>
            <person name="Riley R."/>
            <person name="Sun H."/>
            <person name="Grigoriev I.V."/>
            <person name="Van Elsas J.D."/>
            <person name="Nichols N.N."/>
        </authorList>
    </citation>
    <scope>NUCLEOTIDE SEQUENCE [LARGE SCALE GENOMIC DNA]</scope>
    <source>
        <strain evidence="4 5">NRRL 30616</strain>
    </source>
</reference>
<keyword evidence="1" id="KW-0539">Nucleus</keyword>
<evidence type="ECO:0000313" key="5">
    <source>
        <dbReference type="Proteomes" id="UP000182658"/>
    </source>
</evidence>
<dbReference type="Gene3D" id="4.10.240.10">
    <property type="entry name" value="Zn(2)-C6 fungal-type DNA-binding domain"/>
    <property type="match status" value="1"/>
</dbReference>